<sequence length="329" mass="35825">MKRRDLIKLIGGAAAAWPLAARGQRASAIKRVAILMGLAETDAEGQARNKALRERLQKLGWTENNNIELEYYWNVNSNKRGDESVAEVMNKRVDVIFTNSPAALAAAKKATRSMPIVFVQFTDPVEDGFVASVARPGGNITGFASSEHVMSTKWLDLLRELAPRTTRVGFIQNVEHPSWLRYNRIIQEVAPSFGFAAVPIGLRSVSEIEEGINNLSLLPGGALLILPDTFNTINRKSIIASARQQGLPAIYPLTIFAKEGGLMSYGGDLVDLFGQAASYVDRILRGDKAGELPIQQATKFDLVLNLRTAAALGLTIPSSLLARADEVIE</sequence>
<organism evidence="1 2">
    <name type="scientific">Bradyrhizobium erythrophlei</name>
    <dbReference type="NCBI Taxonomy" id="1437360"/>
    <lineage>
        <taxon>Bacteria</taxon>
        <taxon>Pseudomonadati</taxon>
        <taxon>Pseudomonadota</taxon>
        <taxon>Alphaproteobacteria</taxon>
        <taxon>Hyphomicrobiales</taxon>
        <taxon>Nitrobacteraceae</taxon>
        <taxon>Bradyrhizobium</taxon>
    </lineage>
</organism>
<accession>A0A1M7UM26</accession>
<dbReference type="InterPro" id="IPR007487">
    <property type="entry name" value="ABC_transpt-TYRBP-like"/>
</dbReference>
<evidence type="ECO:0000313" key="2">
    <source>
        <dbReference type="Proteomes" id="UP000184096"/>
    </source>
</evidence>
<keyword evidence="2" id="KW-1185">Reference proteome</keyword>
<dbReference type="OrthoDB" id="9776955at2"/>
<proteinExistence type="predicted"/>
<reference evidence="2" key="1">
    <citation type="submission" date="2016-11" db="EMBL/GenBank/DDBJ databases">
        <authorList>
            <person name="Varghese N."/>
            <person name="Submissions S."/>
        </authorList>
    </citation>
    <scope>NUCLEOTIDE SEQUENCE [LARGE SCALE GENOMIC DNA]</scope>
    <source>
        <strain evidence="2">GAS401</strain>
    </source>
</reference>
<dbReference type="EMBL" id="LT670849">
    <property type="protein sequence ID" value="SHN84062.1"/>
    <property type="molecule type" value="Genomic_DNA"/>
</dbReference>
<dbReference type="Proteomes" id="UP000184096">
    <property type="component" value="Chromosome I"/>
</dbReference>
<dbReference type="CDD" id="cd06325">
    <property type="entry name" value="PBP1_ABC_unchar_transporter"/>
    <property type="match status" value="1"/>
</dbReference>
<dbReference type="RefSeq" id="WP_072823093.1">
    <property type="nucleotide sequence ID" value="NZ_LT670849.1"/>
</dbReference>
<gene>
    <name evidence="1" type="ORF">SAMN05444170_5767</name>
</gene>
<dbReference type="AlphaFoldDB" id="A0A1M7UM26"/>
<evidence type="ECO:0000313" key="1">
    <source>
        <dbReference type="EMBL" id="SHN84062.1"/>
    </source>
</evidence>
<dbReference type="Gene3D" id="3.40.50.2300">
    <property type="match status" value="2"/>
</dbReference>
<dbReference type="Pfam" id="PF04392">
    <property type="entry name" value="ABC_sub_bind"/>
    <property type="match status" value="1"/>
</dbReference>
<dbReference type="PANTHER" id="PTHR35271">
    <property type="entry name" value="ABC TRANSPORTER, SUBSTRATE-BINDING LIPOPROTEIN-RELATED"/>
    <property type="match status" value="1"/>
</dbReference>
<name>A0A1M7UM26_9BRAD</name>
<dbReference type="PANTHER" id="PTHR35271:SF1">
    <property type="entry name" value="ABC TRANSPORTER, SUBSTRATE-BINDING LIPOPROTEIN"/>
    <property type="match status" value="1"/>
</dbReference>
<protein>
    <submittedName>
        <fullName evidence="1">Putative ABC transport system substrate-binding protein</fullName>
    </submittedName>
</protein>